<organism evidence="3 4">
    <name type="scientific">Stylonychia lemnae</name>
    <name type="common">Ciliate</name>
    <dbReference type="NCBI Taxonomy" id="5949"/>
    <lineage>
        <taxon>Eukaryota</taxon>
        <taxon>Sar</taxon>
        <taxon>Alveolata</taxon>
        <taxon>Ciliophora</taxon>
        <taxon>Intramacronucleata</taxon>
        <taxon>Spirotrichea</taxon>
        <taxon>Stichotrichia</taxon>
        <taxon>Sporadotrichida</taxon>
        <taxon>Oxytrichidae</taxon>
        <taxon>Stylonychinae</taxon>
        <taxon>Stylonychia</taxon>
    </lineage>
</organism>
<dbReference type="InterPro" id="IPR029016">
    <property type="entry name" value="GAF-like_dom_sf"/>
</dbReference>
<evidence type="ECO:0000313" key="4">
    <source>
        <dbReference type="Proteomes" id="UP000039865"/>
    </source>
</evidence>
<name>A0A078AK39_STYLE</name>
<proteinExistence type="predicted"/>
<dbReference type="Gene3D" id="3.30.450.40">
    <property type="match status" value="2"/>
</dbReference>
<protein>
    <recommendedName>
        <fullName evidence="5">GAF domain-containing protein</fullName>
    </recommendedName>
</protein>
<reference evidence="3 4" key="1">
    <citation type="submission" date="2014-06" db="EMBL/GenBank/DDBJ databases">
        <authorList>
            <person name="Swart Estienne"/>
        </authorList>
    </citation>
    <scope>NUCLEOTIDE SEQUENCE [LARGE SCALE GENOMIC DNA]</scope>
    <source>
        <strain evidence="3 4">130c</strain>
    </source>
</reference>
<evidence type="ECO:0000313" key="3">
    <source>
        <dbReference type="EMBL" id="CDW82750.1"/>
    </source>
</evidence>
<keyword evidence="1" id="KW-0175">Coiled coil</keyword>
<dbReference type="Proteomes" id="UP000039865">
    <property type="component" value="Unassembled WGS sequence"/>
</dbReference>
<feature type="compositionally biased region" description="Polar residues" evidence="2">
    <location>
        <begin position="356"/>
        <end position="367"/>
    </location>
</feature>
<gene>
    <name evidence="3" type="primary">Contig8525.g9099</name>
    <name evidence="3" type="ORF">STYLEM_11785</name>
</gene>
<accession>A0A078AK39</accession>
<dbReference type="EMBL" id="CCKQ01011209">
    <property type="protein sequence ID" value="CDW82750.1"/>
    <property type="molecule type" value="Genomic_DNA"/>
</dbReference>
<feature type="coiled-coil region" evidence="1">
    <location>
        <begin position="290"/>
        <end position="331"/>
    </location>
</feature>
<keyword evidence="4" id="KW-1185">Reference proteome</keyword>
<evidence type="ECO:0000256" key="2">
    <source>
        <dbReference type="SAM" id="MobiDB-lite"/>
    </source>
</evidence>
<evidence type="ECO:0008006" key="5">
    <source>
        <dbReference type="Google" id="ProtNLM"/>
    </source>
</evidence>
<dbReference type="AlphaFoldDB" id="A0A078AK39"/>
<sequence>MQELQVPVNENFLNKQRIIMTQNLSARGVKSSLQSLRQTTDEKIEPAHKVSAYLLKQSLNKQMSGKKPKSLQQSEEKELQQNLNLLNTYNNSNQNSNLNIKSPFVHDKIYSQRSYQRISSTSHQTKRKNSQPLLFHKLAVSPNQDQEYYENGSGAVSGSIWQQGKDENAGFKTQRQHLDVRNIQIDQVKRDLQRNLFQGSIDDIKYKLGVSDCFKCGQLTMILKKTLKIINQFYPDCHNNPTRTKIEKIFNQGMKALQGYTIDSDEEDLKQKEKLKKNGDNSPQRRSQLIKQLQSEVEILKREKIEIEALKVKSQLKYQQLQKKFETYRNEIEREFQFTKKHAFNQHNSEDRRDNQANYNSNNRQLDNSYKKKAGSKLVSPVRMNAVQQNYDKNSSYTLINTLLNEMMYTFDQDKVYQNMATRFEKLLTSDLVVLIKIVDNERLEWVSTNNKKKRSLVGKLGIKDKLIYECMSEKESFVINEPEKDMLYHPKITKIFQVSPQAYNVLAQPIPSHEQGYIGGILLAFNKKNFTNTSLDHQFIEFTMDDKRLAKLCANMAAIYMSKINTYEPNSYMFQESVKKATSQLFNCERANFLFCDFEKGELYKNYLDDKNQEHVETFSIQKGLAGYVANSMTPLISNQIEDDTRFLSTIDDPSQDFNLNTKSILSVPIFTSDEAKRIDSLEVQCPRAILQLINKANDKKFIDDDASQVQLWAYIVGRAHQLIKQLEEFNSFKSNFGLMFDATNRAMMSIDANTAQMNQVLQTFLGLNNTIAASMLNRDTRILQEDLQ</sequence>
<evidence type="ECO:0000256" key="1">
    <source>
        <dbReference type="SAM" id="Coils"/>
    </source>
</evidence>
<dbReference type="OrthoDB" id="295473at2759"/>
<dbReference type="SUPFAM" id="SSF55781">
    <property type="entry name" value="GAF domain-like"/>
    <property type="match status" value="2"/>
</dbReference>
<feature type="region of interest" description="Disordered" evidence="2">
    <location>
        <begin position="342"/>
        <end position="367"/>
    </location>
</feature>
<dbReference type="InParanoid" id="A0A078AK39"/>